<feature type="transmembrane region" description="Helical" evidence="1">
    <location>
        <begin position="634"/>
        <end position="654"/>
    </location>
</feature>
<evidence type="ECO:0000313" key="4">
    <source>
        <dbReference type="Proteomes" id="UP001597343"/>
    </source>
</evidence>
<dbReference type="EMBL" id="JBHUIO010000011">
    <property type="protein sequence ID" value="MFD2171562.1"/>
    <property type="molecule type" value="Genomic_DNA"/>
</dbReference>
<keyword evidence="1" id="KW-0812">Transmembrane</keyword>
<feature type="transmembrane region" description="Helical" evidence="1">
    <location>
        <begin position="579"/>
        <end position="598"/>
    </location>
</feature>
<evidence type="ECO:0000256" key="2">
    <source>
        <dbReference type="SAM" id="SignalP"/>
    </source>
</evidence>
<feature type="transmembrane region" description="Helical" evidence="1">
    <location>
        <begin position="505"/>
        <end position="523"/>
    </location>
</feature>
<feature type="chain" id="PRO_5045576275" description="Alkaline phosphatase" evidence="2">
    <location>
        <begin position="24"/>
        <end position="723"/>
    </location>
</feature>
<organism evidence="3 4">
    <name type="scientific">Tumebacillus lipolyticus</name>
    <dbReference type="NCBI Taxonomy" id="1280370"/>
    <lineage>
        <taxon>Bacteria</taxon>
        <taxon>Bacillati</taxon>
        <taxon>Bacillota</taxon>
        <taxon>Bacilli</taxon>
        <taxon>Bacillales</taxon>
        <taxon>Alicyclobacillaceae</taxon>
        <taxon>Tumebacillus</taxon>
    </lineage>
</organism>
<comment type="caution">
    <text evidence="3">The sequence shown here is derived from an EMBL/GenBank/DDBJ whole genome shotgun (WGS) entry which is preliminary data.</text>
</comment>
<feature type="transmembrane region" description="Helical" evidence="1">
    <location>
        <begin position="535"/>
        <end position="567"/>
    </location>
</feature>
<keyword evidence="1" id="KW-0472">Membrane</keyword>
<dbReference type="Proteomes" id="UP001597343">
    <property type="component" value="Unassembled WGS sequence"/>
</dbReference>
<feature type="transmembrane region" description="Helical" evidence="1">
    <location>
        <begin position="674"/>
        <end position="701"/>
    </location>
</feature>
<keyword evidence="4" id="KW-1185">Reference proteome</keyword>
<dbReference type="SUPFAM" id="SSF53649">
    <property type="entry name" value="Alkaline phosphatase-like"/>
    <property type="match status" value="1"/>
</dbReference>
<feature type="transmembrane region" description="Helical" evidence="1">
    <location>
        <begin position="407"/>
        <end position="428"/>
    </location>
</feature>
<reference evidence="4" key="1">
    <citation type="journal article" date="2019" name="Int. J. Syst. Evol. Microbiol.">
        <title>The Global Catalogue of Microorganisms (GCM) 10K type strain sequencing project: providing services to taxonomists for standard genome sequencing and annotation.</title>
        <authorList>
            <consortium name="The Broad Institute Genomics Platform"/>
            <consortium name="The Broad Institute Genome Sequencing Center for Infectious Disease"/>
            <person name="Wu L."/>
            <person name="Ma J."/>
        </authorList>
    </citation>
    <scope>NUCLEOTIDE SEQUENCE [LARGE SCALE GENOMIC DNA]</scope>
    <source>
        <strain evidence="4">CGMCC 1.13574</strain>
    </source>
</reference>
<evidence type="ECO:0008006" key="5">
    <source>
        <dbReference type="Google" id="ProtNLM"/>
    </source>
</evidence>
<gene>
    <name evidence="3" type="ORF">ACFSOY_16495</name>
</gene>
<feature type="transmembrane region" description="Helical" evidence="1">
    <location>
        <begin position="434"/>
        <end position="454"/>
    </location>
</feature>
<protein>
    <recommendedName>
        <fullName evidence="5">Alkaline phosphatase</fullName>
    </recommendedName>
</protein>
<accession>A0ABW5A018</accession>
<name>A0ABW5A018_9BACL</name>
<evidence type="ECO:0000256" key="1">
    <source>
        <dbReference type="SAM" id="Phobius"/>
    </source>
</evidence>
<feature type="transmembrane region" description="Helical" evidence="1">
    <location>
        <begin position="382"/>
        <end position="400"/>
    </location>
</feature>
<keyword evidence="1" id="KW-1133">Transmembrane helix</keyword>
<keyword evidence="2" id="KW-0732">Signal</keyword>
<dbReference type="InterPro" id="IPR017850">
    <property type="entry name" value="Alkaline_phosphatase_core_sf"/>
</dbReference>
<feature type="transmembrane region" description="Helical" evidence="1">
    <location>
        <begin position="461"/>
        <end position="483"/>
    </location>
</feature>
<evidence type="ECO:0000313" key="3">
    <source>
        <dbReference type="EMBL" id="MFD2171562.1"/>
    </source>
</evidence>
<dbReference type="RefSeq" id="WP_386048483.1">
    <property type="nucleotide sequence ID" value="NZ_JBHUIO010000011.1"/>
</dbReference>
<sequence length="723" mass="77877">MRVIWLLIALLLLPCFAPEQSSAALDHKVVVVVINGLSHRAMIGDELPNLAQMRAIGAVGVMNHNTLGAKSEANSYLTIGAGAKASAPLARVLAYGADEQVREEMLPVTGHELYVRHLGRTPESEVVVPQLPQIKSAMAEVKYRVLPGLLGSAVHDLGGRTALLGNADFGSQIDRPAALIAMDERGTVDSGSLQVPPLVDRTRPFGVRSDLDGLYQKFLQLKDSSDLIVLETGDMGRLQQVKDMLTDAQVERIYQQTIAEADRLVGKLLPHVGANLTLLVISPDVSPLPETSQLTPVFLAGGDVAPGSLLTSSTTKRAGLIANYDLAPTVVRALGGDPARYPFLGQPASTTTSPDEMKSAVGGSMIEKMLLQGGARSLLVKPWLNVWIGVAALLLIGTVFRQAWLFWLAPLAEFLLLFPLIWLCVPLFEPLTKQQVVLDSLLLALVGWGALQFLRDRVVRLGVIAGLFVVMILGDMLLGAPLMKRSLFSYDPVVGARYYGIGNEYMGILLGAALLLQSVLFKLRPAKEKLITTLLFLAIVYLFAVPAFGTNAGGAIAAAVGAAYVLLARSKVKLTARHWLWLGAAGLGGAVLLFFLNLGGEQTHIGRAASLLLTGNYGELSQIALRKVELNLHLLRVSAWGKLLLLIMITLLVWRMRGMQTPFLLHNAKVQLVTASAAFLVNDSGVVAAVIILLFAVVPLLSIREQKLDILPSEQAPQEWTTR</sequence>
<proteinExistence type="predicted"/>
<feature type="signal peptide" evidence="2">
    <location>
        <begin position="1"/>
        <end position="23"/>
    </location>
</feature>